<evidence type="ECO:0000313" key="1">
    <source>
        <dbReference type="EMBL" id="CAG8524810.1"/>
    </source>
</evidence>
<reference evidence="1" key="1">
    <citation type="submission" date="2021-06" db="EMBL/GenBank/DDBJ databases">
        <authorList>
            <person name="Kallberg Y."/>
            <person name="Tangrot J."/>
            <person name="Rosling A."/>
        </authorList>
    </citation>
    <scope>NUCLEOTIDE SEQUENCE</scope>
    <source>
        <strain evidence="1">BR232B</strain>
    </source>
</reference>
<accession>A0A9N9ADG5</accession>
<dbReference type="Proteomes" id="UP000789739">
    <property type="component" value="Unassembled WGS sequence"/>
</dbReference>
<dbReference type="EMBL" id="CAJVPI010000360">
    <property type="protein sequence ID" value="CAG8524810.1"/>
    <property type="molecule type" value="Genomic_DNA"/>
</dbReference>
<gene>
    <name evidence="1" type="ORF">PBRASI_LOCUS3815</name>
</gene>
<dbReference type="OrthoDB" id="2407903at2759"/>
<organism evidence="1 2">
    <name type="scientific">Paraglomus brasilianum</name>
    <dbReference type="NCBI Taxonomy" id="144538"/>
    <lineage>
        <taxon>Eukaryota</taxon>
        <taxon>Fungi</taxon>
        <taxon>Fungi incertae sedis</taxon>
        <taxon>Mucoromycota</taxon>
        <taxon>Glomeromycotina</taxon>
        <taxon>Glomeromycetes</taxon>
        <taxon>Paraglomerales</taxon>
        <taxon>Paraglomeraceae</taxon>
        <taxon>Paraglomus</taxon>
    </lineage>
</organism>
<protein>
    <submittedName>
        <fullName evidence="1">1210_t:CDS:1</fullName>
    </submittedName>
</protein>
<proteinExistence type="predicted"/>
<sequence>MEYALLRMQNSVEAWHQRWDTLCKKLALSDGQQSRQVVARETRIQTVFNNRDQMPLMDFLRGIAHNI</sequence>
<evidence type="ECO:0000313" key="2">
    <source>
        <dbReference type="Proteomes" id="UP000789739"/>
    </source>
</evidence>
<keyword evidence="2" id="KW-1185">Reference proteome</keyword>
<dbReference type="AlphaFoldDB" id="A0A9N9ADG5"/>
<comment type="caution">
    <text evidence="1">The sequence shown here is derived from an EMBL/GenBank/DDBJ whole genome shotgun (WGS) entry which is preliminary data.</text>
</comment>
<name>A0A9N9ADG5_9GLOM</name>